<dbReference type="NCBIfam" id="TIGR00229">
    <property type="entry name" value="sensory_box"/>
    <property type="match status" value="1"/>
</dbReference>
<evidence type="ECO:0000256" key="7">
    <source>
        <dbReference type="ARBA" id="ARBA00022643"/>
    </source>
</evidence>
<dbReference type="RefSeq" id="WP_313913753.1">
    <property type="nucleotide sequence ID" value="NZ_CP135076.1"/>
</dbReference>
<dbReference type="Proteomes" id="UP001302249">
    <property type="component" value="Chromosome"/>
</dbReference>
<dbReference type="InterPro" id="IPR000673">
    <property type="entry name" value="Sig_transdc_resp-reg_Me-estase"/>
</dbReference>
<keyword evidence="14" id="KW-0843">Virulence</keyword>
<feature type="domain" description="PAS" evidence="18">
    <location>
        <begin position="519"/>
        <end position="580"/>
    </location>
</feature>
<keyword evidence="12" id="KW-0067">ATP-binding</keyword>
<keyword evidence="3" id="KW-0600">Photoreceptor protein</keyword>
<keyword evidence="22" id="KW-1185">Reference proteome</keyword>
<keyword evidence="9" id="KW-0677">Repeat</keyword>
<comment type="catalytic activity">
    <reaction evidence="1">
        <text>ATP + protein L-histidine = ADP + protein N-phospho-L-histidine.</text>
        <dbReference type="EC" id="2.7.13.3"/>
    </reaction>
</comment>
<dbReference type="Gene3D" id="3.30.565.10">
    <property type="entry name" value="Histidine kinase-like ATPase, C-terminal domain"/>
    <property type="match status" value="1"/>
</dbReference>
<dbReference type="Pfam" id="PF07536">
    <property type="entry name" value="HWE_HK"/>
    <property type="match status" value="1"/>
</dbReference>
<evidence type="ECO:0000256" key="9">
    <source>
        <dbReference type="ARBA" id="ARBA00022737"/>
    </source>
</evidence>
<dbReference type="Pfam" id="PF08447">
    <property type="entry name" value="PAS_3"/>
    <property type="match status" value="1"/>
</dbReference>
<feature type="domain" description="PAC" evidence="19">
    <location>
        <begin position="592"/>
        <end position="644"/>
    </location>
</feature>
<protein>
    <recommendedName>
        <fullName evidence="2">histidine kinase</fullName>
        <ecNumber evidence="2">2.7.13.3</ecNumber>
    </recommendedName>
</protein>
<dbReference type="PANTHER" id="PTHR41523:SF8">
    <property type="entry name" value="ETHYLENE RESPONSE SENSOR PROTEIN"/>
    <property type="match status" value="1"/>
</dbReference>
<dbReference type="SMART" id="SM00086">
    <property type="entry name" value="PAC"/>
    <property type="match status" value="2"/>
</dbReference>
<dbReference type="Gene3D" id="3.30.450.20">
    <property type="entry name" value="PAS domain"/>
    <property type="match status" value="2"/>
</dbReference>
<evidence type="ECO:0000313" key="21">
    <source>
        <dbReference type="EMBL" id="WNO52872.1"/>
    </source>
</evidence>
<organism evidence="21 22">
    <name type="scientific">Stakelama saccharophila</name>
    <dbReference type="NCBI Taxonomy" id="3075605"/>
    <lineage>
        <taxon>Bacteria</taxon>
        <taxon>Pseudomonadati</taxon>
        <taxon>Pseudomonadota</taxon>
        <taxon>Alphaproteobacteria</taxon>
        <taxon>Sphingomonadales</taxon>
        <taxon>Sphingomonadaceae</taxon>
        <taxon>Stakelama</taxon>
    </lineage>
</organism>
<evidence type="ECO:0000256" key="17">
    <source>
        <dbReference type="SAM" id="MobiDB-lite"/>
    </source>
</evidence>
<evidence type="ECO:0000256" key="16">
    <source>
        <dbReference type="PROSITE-ProRule" id="PRU00050"/>
    </source>
</evidence>
<sequence>MADDLADTGPAGDKFLVLGVVAATFDDALADFLAQPEFAEIAVILCVVHQAPIDSDVMLETLRCRSVDAVAAIDGEMLVPGRVTVVPNGRSVVPIEGRLSVRDGAGSSGQAGRCDILLTGVAADCGDHAVGLVMRPVAGTATSGMAAVKKHGGMCVVEQTHSAGPDPASRPIESIADYVLPRSEIASCIARYDVHLRRSARSRSAPAEEARTGEQLDANLARRAARIADRYAPAYVVVDDGFDILHFSGRMGRYLEPKQGTASLSLPLLVHHDLRSDLHAALRIARDDRDAVRPPPLAMEVDGETEMVRLVVEPVDCEDGAPRNFVVLFQSAEFAASSRDREAGKDLRGDDDRRLESELRQMRERRQETTEELGAANREPQTANGELGQRVAELARANADLKNFLESTRIATVFLDDDLRVRNFTPAIADIFHLIESDLGRPLMHIAGRIDFDDLSEDVRRVVRTRTTIEREVHNQKNDRRYLVRILPCRSGGNFIGGVVLTFLDISDLARTETALRESDERFRGMVKSVPIELFTADAGLHWDYVNERFYEFTGMPERGVLGHGWMTAVHPDDLDRVRDCWLDAGRHGGIFQTELRFQSVEGGFRSVLLRAEAVRNEAGAVERWYGSASDISEMRLATEHQKLLMAELQHRVKNILAVVRSIFSRTLEAEDSVEQVASHFRGRIDALARTQTILARSPQGQIELEELVRDELLSVDAPMDGMRIRVRGPSVHLFHKPAETLGLAVHELVTNAVKYGALALGGEIDIFWSVDGQSGSARRLHFTWEEKGVPMVSGDIPREGFGSELIERGLPYQLGATTAFELRPGGVRCVIDIPLIDDMADAVFSRDAAGEEDLA</sequence>
<evidence type="ECO:0000256" key="8">
    <source>
        <dbReference type="ARBA" id="ARBA00022679"/>
    </source>
</evidence>
<keyword evidence="8" id="KW-0808">Transferase</keyword>
<reference evidence="21 22" key="1">
    <citation type="submission" date="2023-09" db="EMBL/GenBank/DDBJ databases">
        <authorList>
            <person name="Rey-Velasco X."/>
        </authorList>
    </citation>
    <scope>NUCLEOTIDE SEQUENCE [LARGE SCALE GENOMIC DNA]</scope>
    <source>
        <strain evidence="21 22">W311</strain>
    </source>
</reference>
<dbReference type="InterPro" id="IPR000700">
    <property type="entry name" value="PAS-assoc_C"/>
</dbReference>
<dbReference type="Pfam" id="PF13596">
    <property type="entry name" value="PAS_10"/>
    <property type="match status" value="1"/>
</dbReference>
<evidence type="ECO:0000259" key="20">
    <source>
        <dbReference type="PROSITE" id="PS50122"/>
    </source>
</evidence>
<keyword evidence="5" id="KW-0716">Sensory transduction</keyword>
<feature type="domain" description="CheB-type methylesterase" evidence="20">
    <location>
        <begin position="66"/>
        <end position="210"/>
    </location>
</feature>
<evidence type="ECO:0000256" key="1">
    <source>
        <dbReference type="ARBA" id="ARBA00000085"/>
    </source>
</evidence>
<keyword evidence="4" id="KW-0597">Phosphoprotein</keyword>
<evidence type="ECO:0000259" key="19">
    <source>
        <dbReference type="PROSITE" id="PS50113"/>
    </source>
</evidence>
<dbReference type="InterPro" id="IPR036890">
    <property type="entry name" value="HATPase_C_sf"/>
</dbReference>
<dbReference type="InterPro" id="IPR013655">
    <property type="entry name" value="PAS_fold_3"/>
</dbReference>
<evidence type="ECO:0000256" key="3">
    <source>
        <dbReference type="ARBA" id="ARBA00022543"/>
    </source>
</evidence>
<evidence type="ECO:0000256" key="2">
    <source>
        <dbReference type="ARBA" id="ARBA00012438"/>
    </source>
</evidence>
<proteinExistence type="predicted"/>
<dbReference type="EMBL" id="CP135076">
    <property type="protein sequence ID" value="WNO52872.1"/>
    <property type="molecule type" value="Genomic_DNA"/>
</dbReference>
<dbReference type="InterPro" id="IPR011102">
    <property type="entry name" value="Sig_transdc_His_kinase_HWE"/>
</dbReference>
<evidence type="ECO:0000256" key="6">
    <source>
        <dbReference type="ARBA" id="ARBA00022630"/>
    </source>
</evidence>
<dbReference type="Gene3D" id="3.40.50.180">
    <property type="entry name" value="Methylesterase CheB, C-terminal domain"/>
    <property type="match status" value="1"/>
</dbReference>
<keyword evidence="11" id="KW-0418">Kinase</keyword>
<name>A0ABZ0B6N4_9SPHN</name>
<dbReference type="PROSITE" id="PS50113">
    <property type="entry name" value="PAC"/>
    <property type="match status" value="1"/>
</dbReference>
<dbReference type="SMART" id="SM00091">
    <property type="entry name" value="PAS"/>
    <property type="match status" value="3"/>
</dbReference>
<evidence type="ECO:0000256" key="15">
    <source>
        <dbReference type="ARBA" id="ARBA00023170"/>
    </source>
</evidence>
<dbReference type="InterPro" id="IPR035909">
    <property type="entry name" value="CheB_C"/>
</dbReference>
<accession>A0ABZ0B6N4</accession>
<dbReference type="InterPro" id="IPR001610">
    <property type="entry name" value="PAC"/>
</dbReference>
<evidence type="ECO:0000313" key="22">
    <source>
        <dbReference type="Proteomes" id="UP001302249"/>
    </source>
</evidence>
<feature type="region of interest" description="Disordered" evidence="17">
    <location>
        <begin position="362"/>
        <end position="386"/>
    </location>
</feature>
<keyword evidence="15" id="KW-0675">Receptor</keyword>
<evidence type="ECO:0000259" key="18">
    <source>
        <dbReference type="PROSITE" id="PS50112"/>
    </source>
</evidence>
<dbReference type="Pfam" id="PF01339">
    <property type="entry name" value="CheB_methylest"/>
    <property type="match status" value="1"/>
</dbReference>
<evidence type="ECO:0000256" key="12">
    <source>
        <dbReference type="ARBA" id="ARBA00022840"/>
    </source>
</evidence>
<dbReference type="InterPro" id="IPR035965">
    <property type="entry name" value="PAS-like_dom_sf"/>
</dbReference>
<evidence type="ECO:0000256" key="13">
    <source>
        <dbReference type="ARBA" id="ARBA00022991"/>
    </source>
</evidence>
<comment type="caution">
    <text evidence="16">Lacks conserved residue(s) required for the propagation of feature annotation.</text>
</comment>
<evidence type="ECO:0000256" key="10">
    <source>
        <dbReference type="ARBA" id="ARBA00022741"/>
    </source>
</evidence>
<dbReference type="InterPro" id="IPR000014">
    <property type="entry name" value="PAS"/>
</dbReference>
<dbReference type="SMART" id="SM00911">
    <property type="entry name" value="HWE_HK"/>
    <property type="match status" value="1"/>
</dbReference>
<evidence type="ECO:0000256" key="14">
    <source>
        <dbReference type="ARBA" id="ARBA00023026"/>
    </source>
</evidence>
<dbReference type="SUPFAM" id="SSF55785">
    <property type="entry name" value="PYP-like sensor domain (PAS domain)"/>
    <property type="match status" value="2"/>
</dbReference>
<dbReference type="PROSITE" id="PS50112">
    <property type="entry name" value="PAS"/>
    <property type="match status" value="1"/>
</dbReference>
<keyword evidence="7" id="KW-0288">FMN</keyword>
<gene>
    <name evidence="21" type="ORF">RPR59_10430</name>
</gene>
<dbReference type="EC" id="2.7.13.3" evidence="2"/>
<keyword evidence="10" id="KW-0547">Nucleotide-binding</keyword>
<evidence type="ECO:0000256" key="5">
    <source>
        <dbReference type="ARBA" id="ARBA00022606"/>
    </source>
</evidence>
<dbReference type="PROSITE" id="PS50122">
    <property type="entry name" value="CHEB"/>
    <property type="match status" value="1"/>
</dbReference>
<keyword evidence="6" id="KW-0285">Flavoprotein</keyword>
<dbReference type="PANTHER" id="PTHR41523">
    <property type="entry name" value="TWO-COMPONENT SYSTEM SENSOR PROTEIN"/>
    <property type="match status" value="1"/>
</dbReference>
<dbReference type="SUPFAM" id="SSF52738">
    <property type="entry name" value="Methylesterase CheB, C-terminal domain"/>
    <property type="match status" value="1"/>
</dbReference>
<evidence type="ECO:0000256" key="11">
    <source>
        <dbReference type="ARBA" id="ARBA00022777"/>
    </source>
</evidence>
<dbReference type="CDD" id="cd00130">
    <property type="entry name" value="PAS"/>
    <property type="match status" value="1"/>
</dbReference>
<keyword evidence="13" id="KW-0157">Chromophore</keyword>
<evidence type="ECO:0000256" key="4">
    <source>
        <dbReference type="ARBA" id="ARBA00022553"/>
    </source>
</evidence>